<feature type="non-terminal residue" evidence="2">
    <location>
        <position position="1"/>
    </location>
</feature>
<accession>A0ABV4D5E1</accession>
<evidence type="ECO:0000313" key="2">
    <source>
        <dbReference type="EMBL" id="MEY8536973.1"/>
    </source>
</evidence>
<evidence type="ECO:0000259" key="1">
    <source>
        <dbReference type="Pfam" id="PF01610"/>
    </source>
</evidence>
<protein>
    <submittedName>
        <fullName evidence="2">Transposase</fullName>
    </submittedName>
</protein>
<feature type="domain" description="Transposase IS204/IS1001/IS1096/IS1165 DDE" evidence="1">
    <location>
        <begin position="5"/>
        <end position="61"/>
    </location>
</feature>
<gene>
    <name evidence="2" type="ORF">AALM99_00755</name>
</gene>
<name>A0ABV4D5E1_9LACT</name>
<dbReference type="PANTHER" id="PTHR33498">
    <property type="entry name" value="TRANSPOSASE FOR INSERTION SEQUENCE ELEMENT IS1557"/>
    <property type="match status" value="1"/>
</dbReference>
<dbReference type="Proteomes" id="UP001565242">
    <property type="component" value="Unassembled WGS sequence"/>
</dbReference>
<proteinExistence type="predicted"/>
<dbReference type="Pfam" id="PF01610">
    <property type="entry name" value="DDE_Tnp_ISL3"/>
    <property type="match status" value="1"/>
</dbReference>
<evidence type="ECO:0000313" key="3">
    <source>
        <dbReference type="Proteomes" id="UP001565242"/>
    </source>
</evidence>
<comment type="caution">
    <text evidence="2">The sequence shown here is derived from an EMBL/GenBank/DDBJ whole genome shotgun (WGS) entry which is preliminary data.</text>
</comment>
<dbReference type="RefSeq" id="WP_369917582.1">
    <property type="nucleotide sequence ID" value="NZ_JBCLSQ010000002.1"/>
</dbReference>
<organism evidence="2 3">
    <name type="scientific">Lactococcus muris</name>
    <dbReference type="NCBI Taxonomy" id="2941330"/>
    <lineage>
        <taxon>Bacteria</taxon>
        <taxon>Bacillati</taxon>
        <taxon>Bacillota</taxon>
        <taxon>Bacilli</taxon>
        <taxon>Lactobacillales</taxon>
        <taxon>Streptococcaceae</taxon>
        <taxon>Lactococcus</taxon>
    </lineage>
</organism>
<keyword evidence="3" id="KW-1185">Reference proteome</keyword>
<reference evidence="2 3" key="1">
    <citation type="submission" date="2024-03" db="EMBL/GenBank/DDBJ databases">
        <title>Mouse gut bacterial collection (mGBC) of GemPharmatech.</title>
        <authorList>
            <person name="He Y."/>
            <person name="Dong L."/>
            <person name="Wu D."/>
            <person name="Gao X."/>
            <person name="Lin Z."/>
        </authorList>
    </citation>
    <scope>NUCLEOTIDE SEQUENCE [LARGE SCALE GENOMIC DNA]</scope>
    <source>
        <strain evidence="2 3">20-218</strain>
    </source>
</reference>
<dbReference type="InterPro" id="IPR047951">
    <property type="entry name" value="Transpos_ISL3"/>
</dbReference>
<dbReference type="InterPro" id="IPR002560">
    <property type="entry name" value="Transposase_DDE"/>
</dbReference>
<dbReference type="PANTHER" id="PTHR33498:SF1">
    <property type="entry name" value="TRANSPOSASE FOR INSERTION SEQUENCE ELEMENT IS1557"/>
    <property type="match status" value="1"/>
</dbReference>
<dbReference type="EMBL" id="JBCLSQ010000002">
    <property type="protein sequence ID" value="MEY8536973.1"/>
    <property type="molecule type" value="Genomic_DNA"/>
</dbReference>
<sequence>ESLPEDFKKSCRYLIKHKQAIARGIVSSCSNGPLEGKNNLCKLIKRIAFGFGRFDHLRKRILLQQILVKRN</sequence>